<comment type="caution">
    <text evidence="1">The sequence shown here is derived from an EMBL/GenBank/DDBJ whole genome shotgun (WGS) entry which is preliminary data.</text>
</comment>
<protein>
    <submittedName>
        <fullName evidence="1">Uncharacterized protein</fullName>
    </submittedName>
</protein>
<organism evidence="1 2">
    <name type="scientific">Corallococcus carmarthensis</name>
    <dbReference type="NCBI Taxonomy" id="2316728"/>
    <lineage>
        <taxon>Bacteria</taxon>
        <taxon>Pseudomonadati</taxon>
        <taxon>Myxococcota</taxon>
        <taxon>Myxococcia</taxon>
        <taxon>Myxococcales</taxon>
        <taxon>Cystobacterineae</taxon>
        <taxon>Myxococcaceae</taxon>
        <taxon>Corallococcus</taxon>
    </lineage>
</organism>
<keyword evidence="2" id="KW-1185">Reference proteome</keyword>
<dbReference type="Proteomes" id="UP000268313">
    <property type="component" value="Unassembled WGS sequence"/>
</dbReference>
<sequence>MQPWAPMQVPVTVCNQGTMPAQPHPVDLLLSTVATLPASAIQGEPVESPTLSRLGSVQVPRLEAGECVSVEGSVNAVPPQAAQPGVALYLGASAKLYDPELRKDNNGFVRGTLVVSTTP</sequence>
<name>A0A3A8JGT6_9BACT</name>
<dbReference type="InterPro" id="IPR013783">
    <property type="entry name" value="Ig-like_fold"/>
</dbReference>
<reference evidence="2" key="1">
    <citation type="submission" date="2018-09" db="EMBL/GenBank/DDBJ databases">
        <authorList>
            <person name="Livingstone P.G."/>
            <person name="Whitworth D.E."/>
        </authorList>
    </citation>
    <scope>NUCLEOTIDE SEQUENCE [LARGE SCALE GENOMIC DNA]</scope>
    <source>
        <strain evidence="2">CA043D</strain>
    </source>
</reference>
<proteinExistence type="predicted"/>
<accession>A0A3A8JGT6</accession>
<dbReference type="Gene3D" id="2.60.40.10">
    <property type="entry name" value="Immunoglobulins"/>
    <property type="match status" value="1"/>
</dbReference>
<evidence type="ECO:0000313" key="1">
    <source>
        <dbReference type="EMBL" id="RKG94982.1"/>
    </source>
</evidence>
<gene>
    <name evidence="1" type="ORF">D7X32_40430</name>
</gene>
<evidence type="ECO:0000313" key="2">
    <source>
        <dbReference type="Proteomes" id="UP000268313"/>
    </source>
</evidence>
<dbReference type="EMBL" id="RAWE01000291">
    <property type="protein sequence ID" value="RKG94982.1"/>
    <property type="molecule type" value="Genomic_DNA"/>
</dbReference>
<dbReference type="AlphaFoldDB" id="A0A3A8JGT6"/>